<feature type="compositionally biased region" description="Basic and acidic residues" evidence="4">
    <location>
        <begin position="941"/>
        <end position="952"/>
    </location>
</feature>
<evidence type="ECO:0000313" key="5">
    <source>
        <dbReference type="EMBL" id="KAJ2923781.1"/>
    </source>
</evidence>
<feature type="region of interest" description="Disordered" evidence="4">
    <location>
        <begin position="909"/>
        <end position="1029"/>
    </location>
</feature>
<dbReference type="PANTHER" id="PTHR23083:SF464">
    <property type="entry name" value="TETRATRICOPEPTIDE REPEAT DOMAIN 7, ISOFORM A"/>
    <property type="match status" value="1"/>
</dbReference>
<dbReference type="AlphaFoldDB" id="A0A9W8MAY7"/>
<dbReference type="InterPro" id="IPR011990">
    <property type="entry name" value="TPR-like_helical_dom_sf"/>
</dbReference>
<feature type="compositionally biased region" description="Polar residues" evidence="4">
    <location>
        <begin position="1018"/>
        <end position="1029"/>
    </location>
</feature>
<evidence type="ECO:0000256" key="3">
    <source>
        <dbReference type="PROSITE-ProRule" id="PRU00339"/>
    </source>
</evidence>
<comment type="similarity">
    <text evidence="2">Belongs to the YPP1 family.</text>
</comment>
<dbReference type="PANTHER" id="PTHR23083">
    <property type="entry name" value="TETRATRICOPEPTIDE REPEAT PROTEIN, TPR"/>
    <property type="match status" value="1"/>
</dbReference>
<organism evidence="5 6">
    <name type="scientific">Candolleomyces eurysporus</name>
    <dbReference type="NCBI Taxonomy" id="2828524"/>
    <lineage>
        <taxon>Eukaryota</taxon>
        <taxon>Fungi</taxon>
        <taxon>Dikarya</taxon>
        <taxon>Basidiomycota</taxon>
        <taxon>Agaricomycotina</taxon>
        <taxon>Agaricomycetes</taxon>
        <taxon>Agaricomycetidae</taxon>
        <taxon>Agaricales</taxon>
        <taxon>Agaricineae</taxon>
        <taxon>Psathyrellaceae</taxon>
        <taxon>Candolleomyces</taxon>
    </lineage>
</organism>
<evidence type="ECO:0008006" key="7">
    <source>
        <dbReference type="Google" id="ProtNLM"/>
    </source>
</evidence>
<keyword evidence="3" id="KW-0802">TPR repeat</keyword>
<feature type="region of interest" description="Disordered" evidence="4">
    <location>
        <begin position="1182"/>
        <end position="1210"/>
    </location>
</feature>
<feature type="compositionally biased region" description="Basic and acidic residues" evidence="4">
    <location>
        <begin position="993"/>
        <end position="1002"/>
    </location>
</feature>
<dbReference type="EMBL" id="JANBPK010001281">
    <property type="protein sequence ID" value="KAJ2923781.1"/>
    <property type="molecule type" value="Genomic_DNA"/>
</dbReference>
<dbReference type="InterPro" id="IPR019734">
    <property type="entry name" value="TPR_rpt"/>
</dbReference>
<accession>A0A9W8MAY7</accession>
<feature type="repeat" description="TPR" evidence="3">
    <location>
        <begin position="1232"/>
        <end position="1265"/>
    </location>
</feature>
<sequence length="1278" mass="139765">MSSVKEKHYWSQLRSALTAGQWLAPFPAKEVNAKPLSWDNLFRKFNKHCKGFNDVSELASHNYDLALLLASSSLNEDEDYADVRDFSVELGNESVLPSERIQEALKGYETLKALQTANSDSVSFALAYYAYALGRPSDCLSHLAKVPDFSQIQAFVPKTGTASSSTSNLLTIPTSTAPASASSSVTGGFSSYIDSSVAEVRDGRGWALTETFRSLCLQGMSHEKLDPENPKKALRAYVAALPAFRVLQSSDFTSLISTPARLPSGKLDYSPFTQLRELWRWVERLLWRAICLSSRTSNIHISQDDATGEEDSLWMWLDKYTICSASWPPTFRTEHRSTISSIYLRALVLRHGIPKGPSSSMPISEKTPIWLHTARSVVQDYRAILNVSTKFPKAGERNVKVEEFVDLCVAVWEASGARGEHANWVLDILWWATRLTFNSSRVFRHLTRLLYLSGDASLAKRCLRLYIQVVSKAWQASKQGAGDSVNPNDNDSLVNDQHDGYLEDTDTDINWLETLVFGAKMLCKTASAAPGSQELDDVKEAITVLGKAKERMKFAEVMDPDTEAECQRLRAEFALAEGIADGVLAVKGQDPLARPSLLESSHQHLLESISIDPTPSAHFHLALSYARDSPHRDLDQAIQHAGIAAQGNSRDIHYWHLLGLLLSSVEKWEEADTILAHAADLDFFADPDSDTQEPKFPQTPVETSGGSNADDGTTVDGGGKELTGSIRTRRQSKHFALNIAINGDGNNNNGGLTRTFTSETVTPIQIDHVGALNASVLSSDATFVPPSAQLLRSILDPVPPSRQDLFEWGLQLRMTQMALVEVRQGPEGAEEGWLEVFSWVAEKKGTGPSAAPTEDPHLKSVSEPRRSLDIDPRNISSVSISALHATTVQMQTTGDSFVRVDTLEVSTSSVVSNGDADGLPPITISPASPDASSFNQEEIVNGDRRSSSEKKGALGALGRSRRSSSLERSEKDNKEKGGDTSKSKKMQQMLKNRVKESVRESQLRISAVGRKIGHGVTRNGSLRRSSSTPDFHAVLQQTSYQASSIHSRRRISSIIHSQSGTPTESITPPPPPPAPSPGPQTGFGTATAVPTPRAIRENRLLSDLWLMSAATFRRLGKIDEAKGAIQQGEVKDEHNPNVWVQLALYYNALGHTQHAISTLQKALFIDPDDVSATVHLARLYLTPPPSSPTSPNASECTSPDSSSPANRPSQSDIDLACGLLTALSRGRGWDVPEVWYYLGTAYRLQGRAEKEGEALERALRLSEARGVREVGAAIGSYI</sequence>
<dbReference type="Proteomes" id="UP001140091">
    <property type="component" value="Unassembled WGS sequence"/>
</dbReference>
<feature type="region of interest" description="Disordered" evidence="4">
    <location>
        <begin position="844"/>
        <end position="873"/>
    </location>
</feature>
<dbReference type="Pfam" id="PF13428">
    <property type="entry name" value="TPR_14"/>
    <property type="match status" value="1"/>
</dbReference>
<feature type="compositionally biased region" description="Basic and acidic residues" evidence="4">
    <location>
        <begin position="854"/>
        <end position="872"/>
    </location>
</feature>
<dbReference type="SUPFAM" id="SSF48452">
    <property type="entry name" value="TPR-like"/>
    <property type="match status" value="2"/>
</dbReference>
<reference evidence="5" key="1">
    <citation type="submission" date="2022-06" db="EMBL/GenBank/DDBJ databases">
        <title>Genome Sequence of Candolleomyces eurysporus.</title>
        <authorList>
            <person name="Buettner E."/>
        </authorList>
    </citation>
    <scope>NUCLEOTIDE SEQUENCE</scope>
    <source>
        <strain evidence="5">VTCC 930004</strain>
    </source>
</reference>
<feature type="region of interest" description="Disordered" evidence="4">
    <location>
        <begin position="1058"/>
        <end position="1087"/>
    </location>
</feature>
<evidence type="ECO:0000256" key="1">
    <source>
        <dbReference type="ARBA" id="ARBA00002550"/>
    </source>
</evidence>
<feature type="compositionally biased region" description="Pro residues" evidence="4">
    <location>
        <begin position="1067"/>
        <end position="1078"/>
    </location>
</feature>
<dbReference type="PROSITE" id="PS50005">
    <property type="entry name" value="TPR"/>
    <property type="match status" value="2"/>
</dbReference>
<feature type="compositionally biased region" description="Polar residues" evidence="4">
    <location>
        <begin position="1192"/>
        <end position="1210"/>
    </location>
</feature>
<dbReference type="Gene3D" id="1.25.40.10">
    <property type="entry name" value="Tetratricopeptide repeat domain"/>
    <property type="match status" value="2"/>
</dbReference>
<comment type="caution">
    <text evidence="5">The sequence shown here is derived from an EMBL/GenBank/DDBJ whole genome shotgun (WGS) entry which is preliminary data.</text>
</comment>
<dbReference type="OrthoDB" id="29013at2759"/>
<evidence type="ECO:0000313" key="6">
    <source>
        <dbReference type="Proteomes" id="UP001140091"/>
    </source>
</evidence>
<feature type="compositionally biased region" description="Polar residues" evidence="4">
    <location>
        <begin position="700"/>
        <end position="711"/>
    </location>
</feature>
<keyword evidence="6" id="KW-1185">Reference proteome</keyword>
<dbReference type="Pfam" id="PF13181">
    <property type="entry name" value="TPR_8"/>
    <property type="match status" value="1"/>
</dbReference>
<comment type="function">
    <text evidence="1">Involved in endocytosis.</text>
</comment>
<feature type="non-terminal residue" evidence="5">
    <location>
        <position position="1"/>
    </location>
</feature>
<protein>
    <recommendedName>
        <fullName evidence="7">TPR-like protein</fullName>
    </recommendedName>
</protein>
<dbReference type="InterPro" id="IPR051722">
    <property type="entry name" value="Endocytosis_PI4K-reg_protein"/>
</dbReference>
<proteinExistence type="inferred from homology"/>
<evidence type="ECO:0000256" key="4">
    <source>
        <dbReference type="SAM" id="MobiDB-lite"/>
    </source>
</evidence>
<evidence type="ECO:0000256" key="2">
    <source>
        <dbReference type="ARBA" id="ARBA00038251"/>
    </source>
</evidence>
<feature type="repeat" description="TPR" evidence="3">
    <location>
        <begin position="1136"/>
        <end position="1169"/>
    </location>
</feature>
<name>A0A9W8MAY7_9AGAR</name>
<gene>
    <name evidence="5" type="ORF">H1R20_g13313</name>
</gene>
<dbReference type="SMART" id="SM00028">
    <property type="entry name" value="TPR"/>
    <property type="match status" value="3"/>
</dbReference>
<feature type="compositionally biased region" description="Basic and acidic residues" evidence="4">
    <location>
        <begin position="964"/>
        <end position="982"/>
    </location>
</feature>
<feature type="region of interest" description="Disordered" evidence="4">
    <location>
        <begin position="686"/>
        <end position="727"/>
    </location>
</feature>